<dbReference type="GO" id="GO:0005764">
    <property type="term" value="C:lysosome"/>
    <property type="evidence" value="ECO:0007669"/>
    <property type="project" value="TreeGrafter"/>
</dbReference>
<dbReference type="InterPro" id="IPR000933">
    <property type="entry name" value="Glyco_hydro_29"/>
</dbReference>
<dbReference type="EC" id="3.2.1.51" evidence="2"/>
<dbReference type="GO" id="GO:0016139">
    <property type="term" value="P:glycoside catabolic process"/>
    <property type="evidence" value="ECO:0007669"/>
    <property type="project" value="TreeGrafter"/>
</dbReference>
<comment type="similarity">
    <text evidence="1">Belongs to the glycosyl hydrolase 29 family.</text>
</comment>
<dbReference type="InterPro" id="IPR057739">
    <property type="entry name" value="Glyco_hydro_29_N"/>
</dbReference>
<evidence type="ECO:0000256" key="3">
    <source>
        <dbReference type="ARBA" id="ARBA00022729"/>
    </source>
</evidence>
<dbReference type="RefSeq" id="WP_154505450.1">
    <property type="nucleotide sequence ID" value="NZ_VUMN01000026.1"/>
</dbReference>
<reference evidence="7 8" key="1">
    <citation type="submission" date="2019-08" db="EMBL/GenBank/DDBJ databases">
        <title>In-depth cultivation of the pig gut microbiome towards novel bacterial diversity and tailored functional studies.</title>
        <authorList>
            <person name="Wylensek D."/>
            <person name="Hitch T.C.A."/>
            <person name="Clavel T."/>
        </authorList>
    </citation>
    <scope>NUCLEOTIDE SEQUENCE [LARGE SCALE GENOMIC DNA]</scope>
    <source>
        <strain evidence="7 8">Oil+RF-744-GAM-WT-6</strain>
    </source>
</reference>
<evidence type="ECO:0000256" key="5">
    <source>
        <dbReference type="ARBA" id="ARBA00023295"/>
    </source>
</evidence>
<keyword evidence="4" id="KW-0378">Hydrolase</keyword>
<dbReference type="GO" id="GO:0006004">
    <property type="term" value="P:fucose metabolic process"/>
    <property type="evidence" value="ECO:0007669"/>
    <property type="project" value="TreeGrafter"/>
</dbReference>
<evidence type="ECO:0000256" key="4">
    <source>
        <dbReference type="ARBA" id="ARBA00022801"/>
    </source>
</evidence>
<dbReference type="Proteomes" id="UP000461880">
    <property type="component" value="Unassembled WGS sequence"/>
</dbReference>
<sequence>MSYDRNAWMKKMNQVLAQGPYTDSWESLSEHQTPEWFRKAKLGIFIHWGPYSVPAFGSEWYSRNMYREGTMEFEHHQKTYGLQKDFGYKDFIPMLKAEHFNPEAWAELFEEAGAKYVIPVAEHHDGFQMYRSELSHWNAYEMGPHRDVLSDLNEALHKHGLITGASSHRIEHWWFMGSGRKPLKNGTPAEEWSDIPSLSKTPDDLYWPSTIMDSEDNDNRYATPAPSEEFLEDWMFRTMELIDHLQPQELYFDWWVFQAAAKPYLRKILAYYYNRGAEWNKEVLVITKNDGIPYGCAVPDMERGGFHTMQAEPWQTDTAVGKISWGYTRDNVYKTSDMILQDLIDTISRNGVMLLNVGPKADGTIPEQDQKLLREIGSWLRQNGEAVYGSRPWRISMEGPTAPKEGAFSDQTDSVYSSEDFRFTVNHGHLYIFAMKYPDPVNGVSEIRVHTLAGKDHPAAYEFGALIRDVEVLGYEEKPEWVQKQDALIIRTKTIHTHSPVVFRVEFL</sequence>
<accession>A0A7X2NTE6</accession>
<proteinExistence type="inferred from homology"/>
<gene>
    <name evidence="7" type="ORF">FYJ51_10170</name>
</gene>
<dbReference type="InterPro" id="IPR013780">
    <property type="entry name" value="Glyco_hydro_b"/>
</dbReference>
<evidence type="ECO:0000256" key="2">
    <source>
        <dbReference type="ARBA" id="ARBA00012662"/>
    </source>
</evidence>
<comment type="caution">
    <text evidence="7">The sequence shown here is derived from an EMBL/GenBank/DDBJ whole genome shotgun (WGS) entry which is preliminary data.</text>
</comment>
<dbReference type="PANTHER" id="PTHR10030">
    <property type="entry name" value="ALPHA-L-FUCOSIDASE"/>
    <property type="match status" value="1"/>
</dbReference>
<dbReference type="InterPro" id="IPR017853">
    <property type="entry name" value="GH"/>
</dbReference>
<keyword evidence="3" id="KW-0732">Signal</keyword>
<evidence type="ECO:0000259" key="6">
    <source>
        <dbReference type="Pfam" id="PF01120"/>
    </source>
</evidence>
<organism evidence="7 8">
    <name type="scientific">Stecheria intestinalis</name>
    <dbReference type="NCBI Taxonomy" id="2606630"/>
    <lineage>
        <taxon>Bacteria</taxon>
        <taxon>Bacillati</taxon>
        <taxon>Bacillota</taxon>
        <taxon>Erysipelotrichia</taxon>
        <taxon>Erysipelotrichales</taxon>
        <taxon>Erysipelotrichaceae</taxon>
        <taxon>Stecheria</taxon>
    </lineage>
</organism>
<dbReference type="EMBL" id="VUMN01000026">
    <property type="protein sequence ID" value="MSS59261.1"/>
    <property type="molecule type" value="Genomic_DNA"/>
</dbReference>
<dbReference type="SMART" id="SM00812">
    <property type="entry name" value="Alpha_L_fucos"/>
    <property type="match status" value="1"/>
</dbReference>
<dbReference type="AlphaFoldDB" id="A0A7X2NTE6"/>
<feature type="domain" description="Glycoside hydrolase family 29 N-terminal" evidence="6">
    <location>
        <begin position="11"/>
        <end position="385"/>
    </location>
</feature>
<name>A0A7X2NTE6_9FIRM</name>
<dbReference type="Pfam" id="PF01120">
    <property type="entry name" value="Alpha_L_fucos"/>
    <property type="match status" value="1"/>
</dbReference>
<evidence type="ECO:0000313" key="8">
    <source>
        <dbReference type="Proteomes" id="UP000461880"/>
    </source>
</evidence>
<keyword evidence="8" id="KW-1185">Reference proteome</keyword>
<dbReference type="PANTHER" id="PTHR10030:SF37">
    <property type="entry name" value="ALPHA-L-FUCOSIDASE-RELATED"/>
    <property type="match status" value="1"/>
</dbReference>
<keyword evidence="5" id="KW-0326">Glycosidase</keyword>
<evidence type="ECO:0000256" key="1">
    <source>
        <dbReference type="ARBA" id="ARBA00007951"/>
    </source>
</evidence>
<dbReference type="Gene3D" id="3.20.20.80">
    <property type="entry name" value="Glycosidases"/>
    <property type="match status" value="1"/>
</dbReference>
<dbReference type="GO" id="GO:0004560">
    <property type="term" value="F:alpha-L-fucosidase activity"/>
    <property type="evidence" value="ECO:0007669"/>
    <property type="project" value="InterPro"/>
</dbReference>
<evidence type="ECO:0000313" key="7">
    <source>
        <dbReference type="EMBL" id="MSS59261.1"/>
    </source>
</evidence>
<protein>
    <recommendedName>
        <fullName evidence="2">alpha-L-fucosidase</fullName>
        <ecNumber evidence="2">3.2.1.51</ecNumber>
    </recommendedName>
</protein>
<dbReference type="Gene3D" id="2.60.40.1180">
    <property type="entry name" value="Golgi alpha-mannosidase II"/>
    <property type="match status" value="1"/>
</dbReference>
<dbReference type="SUPFAM" id="SSF51445">
    <property type="entry name" value="(Trans)glycosidases"/>
    <property type="match status" value="1"/>
</dbReference>